<dbReference type="Proteomes" id="UP000022611">
    <property type="component" value="Unassembled WGS sequence"/>
</dbReference>
<reference evidence="1 2" key="1">
    <citation type="journal article" date="2011" name="J. Bacteriol.">
        <title>Draft genome sequence of the polycyclic aromatic hydrocarbon-degrading, genetically engineered bioluminescent bioreporter Pseudomonas fluorescens HK44.</title>
        <authorList>
            <person name="Chauhan A."/>
            <person name="Layton A.C."/>
            <person name="Williams D.E."/>
            <person name="Smartt A.E."/>
            <person name="Ripp S."/>
            <person name="Karpinets T.V."/>
            <person name="Brown S.D."/>
            <person name="Sayler G.S."/>
        </authorList>
    </citation>
    <scope>NUCLEOTIDE SEQUENCE [LARGE SCALE GENOMIC DNA]</scope>
    <source>
        <strain evidence="1 2">HK44</strain>
        <plasmid evidence="1">pUTK21</plasmid>
    </source>
</reference>
<comment type="caution">
    <text evidence="1">The sequence shown here is derived from an EMBL/GenBank/DDBJ whole genome shotgun (WGS) entry which is preliminary data.</text>
</comment>
<geneLocation type="plasmid" evidence="1">
    <name>pUTK21</name>
</geneLocation>
<dbReference type="EMBL" id="AFOY02000029">
    <property type="protein sequence ID" value="EXF91063.1"/>
    <property type="molecule type" value="Genomic_DNA"/>
</dbReference>
<accession>A0A010SIC1</accession>
<gene>
    <name evidence="1" type="ORF">HK44_029535</name>
</gene>
<evidence type="ECO:0000313" key="2">
    <source>
        <dbReference type="Proteomes" id="UP000022611"/>
    </source>
</evidence>
<organism evidence="1 2">
    <name type="scientific">Pseudomonas fluorescens HK44</name>
    <dbReference type="NCBI Taxonomy" id="1042209"/>
    <lineage>
        <taxon>Bacteria</taxon>
        <taxon>Pseudomonadati</taxon>
        <taxon>Pseudomonadota</taxon>
        <taxon>Gammaproteobacteria</taxon>
        <taxon>Pseudomonadales</taxon>
        <taxon>Pseudomonadaceae</taxon>
        <taxon>Pseudomonas</taxon>
    </lineage>
</organism>
<evidence type="ECO:0000313" key="1">
    <source>
        <dbReference type="EMBL" id="EXF91063.1"/>
    </source>
</evidence>
<sequence>MFSLKFIFKKTSIKLNLIKGISNLINLVELESIH</sequence>
<dbReference type="HOGENOM" id="CLU_3375362_0_0_6"/>
<dbReference type="AlphaFoldDB" id="A0A010SIC1"/>
<keyword evidence="1" id="KW-0614">Plasmid</keyword>
<protein>
    <submittedName>
        <fullName evidence="1">Uncharacterized protein</fullName>
    </submittedName>
</protein>
<name>A0A010SIC1_PSEFL</name>
<proteinExistence type="predicted"/>